<gene>
    <name evidence="10" type="ORF">CDL12_08064</name>
</gene>
<feature type="coiled-coil region" evidence="7">
    <location>
        <begin position="282"/>
        <end position="428"/>
    </location>
</feature>
<dbReference type="InterPro" id="IPR051348">
    <property type="entry name" value="U-box_ubiquitin_ligases"/>
</dbReference>
<dbReference type="InterPro" id="IPR001245">
    <property type="entry name" value="Ser-Thr/Tyr_kinase_cat_dom"/>
</dbReference>
<dbReference type="InterPro" id="IPR011009">
    <property type="entry name" value="Kinase-like_dom_sf"/>
</dbReference>
<keyword evidence="10" id="KW-0418">Kinase</keyword>
<evidence type="ECO:0000256" key="4">
    <source>
        <dbReference type="ARBA" id="ARBA00012483"/>
    </source>
</evidence>
<evidence type="ECO:0000313" key="10">
    <source>
        <dbReference type="EMBL" id="PIN19266.1"/>
    </source>
</evidence>
<dbReference type="CDD" id="cd16655">
    <property type="entry name" value="RING-Ubox_WDSUB1-like"/>
    <property type="match status" value="1"/>
</dbReference>
<dbReference type="InterPro" id="IPR000719">
    <property type="entry name" value="Prot_kinase_dom"/>
</dbReference>
<keyword evidence="7" id="KW-0175">Coiled coil</keyword>
<protein>
    <recommendedName>
        <fullName evidence="4">RING-type E3 ubiquitin transferase</fullName>
        <ecNumber evidence="4">2.3.2.27</ecNumber>
    </recommendedName>
</protein>
<dbReference type="PROSITE" id="PS50011">
    <property type="entry name" value="PROTEIN_KINASE_DOM"/>
    <property type="match status" value="1"/>
</dbReference>
<reference evidence="11" key="1">
    <citation type="journal article" date="2018" name="Gigascience">
        <title>Genome assembly of the Pink Ipe (Handroanthus impetiginosus, Bignoniaceae), a highly valued, ecologically keystone Neotropical timber forest tree.</title>
        <authorList>
            <person name="Silva-Junior O.B."/>
            <person name="Grattapaglia D."/>
            <person name="Novaes E."/>
            <person name="Collevatti R.G."/>
        </authorList>
    </citation>
    <scope>NUCLEOTIDE SEQUENCE [LARGE SCALE GENOMIC DNA]</scope>
    <source>
        <strain evidence="11">cv. UFG-1</strain>
    </source>
</reference>
<dbReference type="SMART" id="SM00504">
    <property type="entry name" value="Ubox"/>
    <property type="match status" value="1"/>
</dbReference>
<dbReference type="Gene3D" id="3.30.200.20">
    <property type="entry name" value="Phosphorylase Kinase, domain 1"/>
    <property type="match status" value="1"/>
</dbReference>
<dbReference type="OrthoDB" id="10064100at2759"/>
<evidence type="ECO:0000256" key="2">
    <source>
        <dbReference type="ARBA" id="ARBA00003861"/>
    </source>
</evidence>
<keyword evidence="10" id="KW-0723">Serine/threonine-protein kinase</keyword>
<dbReference type="Proteomes" id="UP000231279">
    <property type="component" value="Unassembled WGS sequence"/>
</dbReference>
<sequence>MEDQAEKVYVAIGTTDIYDGFMTLQWTLKKWSNDGISIVILHAPSAIRKDYVYTLLGKFPASSVSEEKLKFVEKNEEAQSDRILSQYIAFCGGVKAEVVKIEENEQPLHKQLVEAISRFHITKLVISLAFMKSSSWKSRSAISGSFYVLREKPDFCELFIICGGRLVFLKEENDEGFIEDDKGFMVAKLKERNHSIKNWFGKMFLENSAVMNSTSPDSSSSLSSNGSPHHWEKYSLEIEQYANELLSLQEEEGKINVEKEASNKNSTEQLDVPEHLGTAERIKVLKSRIQSAQETIQLNRKQANAAKERRKKAESAISICNTRAEELHSCINEQVVRSIDINKESESQKEELHELENEVQEKRSKLNSILELQRELSNKLHLSSSAKACAEVQLEKAVRTRAEMVQQIEELRKYKDVLQRRIEFCREKDAIGKVSKFNGHGLDYREFSAAEIIAATEDFSERLRLKSAAQWTHVYKGRINHVTVAIKKYNSEAFATKVKLFSLISHPNVVAMIGFCSELNCIVYEYLHNRSLHDLLFSTEKNCKRKKQFLSWHARIRIAAEICSALSFLHKSKPMPIIHGNLKPSKILLDCNNIAKLTGFKGPSSQDKPAVQSDIQAFGNLVLQLLSGKNWVITMDTAAGISDSDHLDGEWPIDLAMEFSGIAVKSSSITTLPTSEINDLKKRADELVANGDFHLHVEHVEDLSNMPSAFLCPIYQDIMKNPHLAADGFSYEFEAIDEWLKSGHDTSPMTNLSLKHKLLTPNHALRFLIQDWQNKTSATAT</sequence>
<accession>A0A2G9HP11</accession>
<feature type="domain" description="Protein kinase" evidence="8">
    <location>
        <begin position="460"/>
        <end position="781"/>
    </location>
</feature>
<dbReference type="PROSITE" id="PS51698">
    <property type="entry name" value="U_BOX"/>
    <property type="match status" value="1"/>
</dbReference>
<dbReference type="EC" id="2.3.2.27" evidence="4"/>
<evidence type="ECO:0000259" key="8">
    <source>
        <dbReference type="PROSITE" id="PS50011"/>
    </source>
</evidence>
<evidence type="ECO:0000259" key="9">
    <source>
        <dbReference type="PROSITE" id="PS51698"/>
    </source>
</evidence>
<evidence type="ECO:0000256" key="5">
    <source>
        <dbReference type="ARBA" id="ARBA00022679"/>
    </source>
</evidence>
<proteinExistence type="predicted"/>
<comment type="caution">
    <text evidence="10">The sequence shown here is derived from an EMBL/GenBank/DDBJ whole genome shotgun (WGS) entry which is preliminary data.</text>
</comment>
<dbReference type="InterPro" id="IPR013083">
    <property type="entry name" value="Znf_RING/FYVE/PHD"/>
</dbReference>
<dbReference type="GO" id="GO:0004674">
    <property type="term" value="F:protein serine/threonine kinase activity"/>
    <property type="evidence" value="ECO:0007669"/>
    <property type="project" value="UniProtKB-KW"/>
</dbReference>
<evidence type="ECO:0000256" key="6">
    <source>
        <dbReference type="ARBA" id="ARBA00022786"/>
    </source>
</evidence>
<comment type="catalytic activity">
    <reaction evidence="1">
        <text>S-ubiquitinyl-[E2 ubiquitin-conjugating enzyme]-L-cysteine + [acceptor protein]-L-lysine = [E2 ubiquitin-conjugating enzyme]-L-cysteine + N(6)-ubiquitinyl-[acceptor protein]-L-lysine.</text>
        <dbReference type="EC" id="2.3.2.27"/>
    </reaction>
</comment>
<evidence type="ECO:0000256" key="3">
    <source>
        <dbReference type="ARBA" id="ARBA00004906"/>
    </source>
</evidence>
<organism evidence="10 11">
    <name type="scientific">Handroanthus impetiginosus</name>
    <dbReference type="NCBI Taxonomy" id="429701"/>
    <lineage>
        <taxon>Eukaryota</taxon>
        <taxon>Viridiplantae</taxon>
        <taxon>Streptophyta</taxon>
        <taxon>Embryophyta</taxon>
        <taxon>Tracheophyta</taxon>
        <taxon>Spermatophyta</taxon>
        <taxon>Magnoliopsida</taxon>
        <taxon>eudicotyledons</taxon>
        <taxon>Gunneridae</taxon>
        <taxon>Pentapetalae</taxon>
        <taxon>asterids</taxon>
        <taxon>lamiids</taxon>
        <taxon>Lamiales</taxon>
        <taxon>Bignoniaceae</taxon>
        <taxon>Crescentiina</taxon>
        <taxon>Tabebuia alliance</taxon>
        <taxon>Handroanthus</taxon>
    </lineage>
</organism>
<feature type="domain" description="U-box" evidence="9">
    <location>
        <begin position="705"/>
        <end position="779"/>
    </location>
</feature>
<evidence type="ECO:0000313" key="11">
    <source>
        <dbReference type="Proteomes" id="UP000231279"/>
    </source>
</evidence>
<comment type="pathway">
    <text evidence="3">Protein modification; protein ubiquitination.</text>
</comment>
<dbReference type="Pfam" id="PF04564">
    <property type="entry name" value="U-box"/>
    <property type="match status" value="1"/>
</dbReference>
<evidence type="ECO:0000256" key="7">
    <source>
        <dbReference type="SAM" id="Coils"/>
    </source>
</evidence>
<evidence type="ECO:0000256" key="1">
    <source>
        <dbReference type="ARBA" id="ARBA00000900"/>
    </source>
</evidence>
<dbReference type="STRING" id="429701.A0A2G9HP11"/>
<dbReference type="Gene3D" id="1.10.510.10">
    <property type="entry name" value="Transferase(Phosphotransferase) domain 1"/>
    <property type="match status" value="1"/>
</dbReference>
<comment type="function">
    <text evidence="2">Functions as an E3 ubiquitin ligase.</text>
</comment>
<keyword evidence="11" id="KW-1185">Reference proteome</keyword>
<dbReference type="AlphaFoldDB" id="A0A2G9HP11"/>
<dbReference type="Gene3D" id="3.30.40.10">
    <property type="entry name" value="Zinc/RING finger domain, C3HC4 (zinc finger)"/>
    <property type="match status" value="1"/>
</dbReference>
<keyword evidence="6" id="KW-0833">Ubl conjugation pathway</keyword>
<dbReference type="PANTHER" id="PTHR45647">
    <property type="entry name" value="OS02G0152300 PROTEIN"/>
    <property type="match status" value="1"/>
</dbReference>
<dbReference type="EMBL" id="NKXS01001308">
    <property type="protein sequence ID" value="PIN19266.1"/>
    <property type="molecule type" value="Genomic_DNA"/>
</dbReference>
<dbReference type="GO" id="GO:0016567">
    <property type="term" value="P:protein ubiquitination"/>
    <property type="evidence" value="ECO:0007669"/>
    <property type="project" value="UniProtKB-UniPathway"/>
</dbReference>
<dbReference type="SUPFAM" id="SSF57850">
    <property type="entry name" value="RING/U-box"/>
    <property type="match status" value="1"/>
</dbReference>
<dbReference type="GO" id="GO:0005524">
    <property type="term" value="F:ATP binding"/>
    <property type="evidence" value="ECO:0007669"/>
    <property type="project" value="InterPro"/>
</dbReference>
<dbReference type="GO" id="GO:0061630">
    <property type="term" value="F:ubiquitin protein ligase activity"/>
    <property type="evidence" value="ECO:0007669"/>
    <property type="project" value="UniProtKB-EC"/>
</dbReference>
<name>A0A2G9HP11_9LAMI</name>
<dbReference type="InterPro" id="IPR003613">
    <property type="entry name" value="Ubox_domain"/>
</dbReference>
<dbReference type="UniPathway" id="UPA00143"/>
<keyword evidence="5 10" id="KW-0808">Transferase</keyword>
<dbReference type="SUPFAM" id="SSF56112">
    <property type="entry name" value="Protein kinase-like (PK-like)"/>
    <property type="match status" value="1"/>
</dbReference>
<dbReference type="PANTHER" id="PTHR45647:SF56">
    <property type="entry name" value="U-BOX DOMAIN-CONTAINING PROTEIN 50-RELATED"/>
    <property type="match status" value="1"/>
</dbReference>
<dbReference type="Pfam" id="PF07714">
    <property type="entry name" value="PK_Tyr_Ser-Thr"/>
    <property type="match status" value="1"/>
</dbReference>